<sequence>MISVKELDEAKPQQWRDAADDALRAAKQCTTIADYARDEIASTVKSNWSGEAGRAARAKFVKHADDYEAAEIALKAMANAYDDLAEVIRDAQRDLRSGLDYAARHGLKVYPSGRVELAQPIASEPGADKYESEADAHVQHAHEVVSDALVKASRADIEIAGRLRTIEGLTAVSDPKVARQALEPGSPLGIALRLTGGLDGVHRINVPPAVLAAVDRASKETGVSRKLLLATLWQEQQWYQNYDRGLRSPLSELWRVGEWMAASTFKSDKSLGITHMKLETARQVLREYPGQFRLEDGRLLRDVSDTELAAKIEGNPELDVRLSAYLLKYKGEDPQGSDSDKQLFTLYSADTSQVRSYNERYGDESDYRDGDIKRRGNNWDRIEPHIDDAIAWRNLTEKEREDAMAQLQAQTPGRQVSLDPIYGHQPVGEGGPGLIPSAPTSPGAPGRGTPAPSPLPAPVPPEGGDR</sequence>
<comment type="caution">
    <text evidence="2">The sequence shown here is derived from an EMBL/GenBank/DDBJ whole genome shotgun (WGS) entry which is preliminary data.</text>
</comment>
<reference evidence="3" key="1">
    <citation type="journal article" date="2019" name="Int. J. Syst. Evol. Microbiol.">
        <title>The Global Catalogue of Microorganisms (GCM) 10K type strain sequencing project: providing services to taxonomists for standard genome sequencing and annotation.</title>
        <authorList>
            <consortium name="The Broad Institute Genomics Platform"/>
            <consortium name="The Broad Institute Genome Sequencing Center for Infectious Disease"/>
            <person name="Wu L."/>
            <person name="Ma J."/>
        </authorList>
    </citation>
    <scope>NUCLEOTIDE SEQUENCE [LARGE SCALE GENOMIC DNA]</scope>
    <source>
        <strain evidence="3">CGMCC 4.7349</strain>
    </source>
</reference>
<dbReference type="EMBL" id="BMNG01000001">
    <property type="protein sequence ID" value="GGO34711.1"/>
    <property type="molecule type" value="Genomic_DNA"/>
</dbReference>
<evidence type="ECO:0000256" key="1">
    <source>
        <dbReference type="SAM" id="MobiDB-lite"/>
    </source>
</evidence>
<evidence type="ECO:0000313" key="3">
    <source>
        <dbReference type="Proteomes" id="UP000656881"/>
    </source>
</evidence>
<protein>
    <recommendedName>
        <fullName evidence="4">WXG100 family type VII secretion target</fullName>
    </recommendedName>
</protein>
<evidence type="ECO:0008006" key="4">
    <source>
        <dbReference type="Google" id="ProtNLM"/>
    </source>
</evidence>
<name>A0ABQ2LIG8_9ACTN</name>
<dbReference type="RefSeq" id="WP_189172564.1">
    <property type="nucleotide sequence ID" value="NZ_BMNG01000001.1"/>
</dbReference>
<feature type="compositionally biased region" description="Pro residues" evidence="1">
    <location>
        <begin position="451"/>
        <end position="466"/>
    </location>
</feature>
<organism evidence="2 3">
    <name type="scientific">Streptomyces lasiicapitis</name>
    <dbReference type="NCBI Taxonomy" id="1923961"/>
    <lineage>
        <taxon>Bacteria</taxon>
        <taxon>Bacillati</taxon>
        <taxon>Actinomycetota</taxon>
        <taxon>Actinomycetes</taxon>
        <taxon>Kitasatosporales</taxon>
        <taxon>Streptomycetaceae</taxon>
        <taxon>Streptomyces</taxon>
    </lineage>
</organism>
<feature type="region of interest" description="Disordered" evidence="1">
    <location>
        <begin position="401"/>
        <end position="466"/>
    </location>
</feature>
<dbReference type="Gene3D" id="1.10.287.1060">
    <property type="entry name" value="ESAT-6-like"/>
    <property type="match status" value="1"/>
</dbReference>
<gene>
    <name evidence="2" type="ORF">GCM10012286_04200</name>
</gene>
<keyword evidence="3" id="KW-1185">Reference proteome</keyword>
<accession>A0ABQ2LIG8</accession>
<evidence type="ECO:0000313" key="2">
    <source>
        <dbReference type="EMBL" id="GGO34711.1"/>
    </source>
</evidence>
<proteinExistence type="predicted"/>
<dbReference type="Proteomes" id="UP000656881">
    <property type="component" value="Unassembled WGS sequence"/>
</dbReference>